<keyword evidence="3" id="KW-0997">Cell inner membrane</keyword>
<keyword evidence="7 8" id="KW-0472">Membrane</keyword>
<evidence type="ECO:0000256" key="7">
    <source>
        <dbReference type="ARBA" id="ARBA00023136"/>
    </source>
</evidence>
<feature type="domain" description="Sulfatase N-terminal" evidence="9">
    <location>
        <begin position="248"/>
        <end position="536"/>
    </location>
</feature>
<evidence type="ECO:0000259" key="10">
    <source>
        <dbReference type="Pfam" id="PF08019"/>
    </source>
</evidence>
<dbReference type="KEGG" id="maer:DAI18_15095"/>
<dbReference type="PANTHER" id="PTHR30443:SF0">
    <property type="entry name" value="PHOSPHOETHANOLAMINE TRANSFERASE EPTA"/>
    <property type="match status" value="1"/>
</dbReference>
<accession>A0A2S0PCW0</accession>
<evidence type="ECO:0000256" key="1">
    <source>
        <dbReference type="ARBA" id="ARBA00004429"/>
    </source>
</evidence>
<dbReference type="NCBIfam" id="NF028537">
    <property type="entry name" value="P_eth_NH2_trans"/>
    <property type="match status" value="1"/>
</dbReference>
<feature type="domain" description="Phosphoethanolamine transferase N-terminal" evidence="10">
    <location>
        <begin position="69"/>
        <end position="217"/>
    </location>
</feature>
<evidence type="ECO:0000313" key="12">
    <source>
        <dbReference type="Proteomes" id="UP000244173"/>
    </source>
</evidence>
<evidence type="ECO:0000256" key="6">
    <source>
        <dbReference type="ARBA" id="ARBA00022989"/>
    </source>
</evidence>
<dbReference type="RefSeq" id="WP_084300025.1">
    <property type="nucleotide sequence ID" value="NZ_CP028519.1"/>
</dbReference>
<keyword evidence="2" id="KW-1003">Cell membrane</keyword>
<dbReference type="InterPro" id="IPR040423">
    <property type="entry name" value="PEA_transferase"/>
</dbReference>
<dbReference type="InterPro" id="IPR012549">
    <property type="entry name" value="EptA-like_N"/>
</dbReference>
<keyword evidence="6 8" id="KW-1133">Transmembrane helix</keyword>
<dbReference type="OrthoDB" id="9786870at2"/>
<dbReference type="GO" id="GO:0016776">
    <property type="term" value="F:phosphotransferase activity, phosphate group as acceptor"/>
    <property type="evidence" value="ECO:0007669"/>
    <property type="project" value="TreeGrafter"/>
</dbReference>
<dbReference type="Gene3D" id="3.40.720.10">
    <property type="entry name" value="Alkaline Phosphatase, subunit A"/>
    <property type="match status" value="1"/>
</dbReference>
<evidence type="ECO:0000313" key="11">
    <source>
        <dbReference type="EMBL" id="AVY95219.1"/>
    </source>
</evidence>
<proteinExistence type="predicted"/>
<feature type="transmembrane region" description="Helical" evidence="8">
    <location>
        <begin position="164"/>
        <end position="186"/>
    </location>
</feature>
<gene>
    <name evidence="11" type="ORF">DAI18_15095</name>
</gene>
<sequence length="554" mass="61730">MSESRALFLSRPLFPLTTLRTRPVWMTLIVAILLGTVYNIPLWRYLLGLLPQERGLQNGLFVAAFSVFLIAAFNLILSLVTVRWIQKPVLALLLLGAASAAYFIQGYNVLLDAGMMQNLFETDPREAGEYLNLNFILFMLLFGVLPAVLLLRTRLERGPFGRELRLRLLVIVLSLAAGGGALMGYYQDFASLFRNHREVRYLITPSNYISGTYKYLRGNTMVAKNVAPLGTDARLNAAAGKRGKPTLLVLVVGETARAGNFSLNGYGRDTNPELAARGVVSFTNAYSCGTATALSVPCMFSRMNREQYDADKASSQENLMDVLKHAGVNILWRDNNSGCKGVCNRVPNELPAQFSDPGLCKDGECHDEAMLGGLERYLEKTGGTTIIVLHQLGSHGPAYYKRYPASFEQFRPVCRSSELQTCRPEDIVNAYDNSIRYTDHFLARVIDLLKSQQDRFNGGMLYLSDHGESLGENGVYLHGMPYWLAPDNQKHIPFITWLSPGLQHETGVSQDCLQARRGEAISQDNLFDSVLGLLDVDTSVYRSSQDFYLACRKR</sequence>
<protein>
    <submittedName>
        <fullName evidence="11">Phosphoethanolamine--lipid A transferase</fullName>
    </submittedName>
</protein>
<feature type="transmembrane region" description="Helical" evidence="8">
    <location>
        <begin position="130"/>
        <end position="152"/>
    </location>
</feature>
<feature type="transmembrane region" description="Helical" evidence="8">
    <location>
        <begin position="21"/>
        <end position="40"/>
    </location>
</feature>
<dbReference type="Pfam" id="PF00884">
    <property type="entry name" value="Sulfatase"/>
    <property type="match status" value="1"/>
</dbReference>
<evidence type="ECO:0000256" key="2">
    <source>
        <dbReference type="ARBA" id="ARBA00022475"/>
    </source>
</evidence>
<feature type="transmembrane region" description="Helical" evidence="8">
    <location>
        <begin position="60"/>
        <end position="82"/>
    </location>
</feature>
<comment type="subcellular location">
    <subcellularLocation>
        <location evidence="1">Cell inner membrane</location>
        <topology evidence="1">Multi-pass membrane protein</topology>
    </subcellularLocation>
</comment>
<organism evidence="11 12">
    <name type="scientific">Microvirgula aerodenitrificans</name>
    <dbReference type="NCBI Taxonomy" id="57480"/>
    <lineage>
        <taxon>Bacteria</taxon>
        <taxon>Pseudomonadati</taxon>
        <taxon>Pseudomonadota</taxon>
        <taxon>Betaproteobacteria</taxon>
        <taxon>Neisseriales</taxon>
        <taxon>Aquaspirillaceae</taxon>
        <taxon>Microvirgula</taxon>
    </lineage>
</organism>
<dbReference type="GO" id="GO:0005886">
    <property type="term" value="C:plasma membrane"/>
    <property type="evidence" value="ECO:0007669"/>
    <property type="project" value="UniProtKB-SubCell"/>
</dbReference>
<dbReference type="PANTHER" id="PTHR30443">
    <property type="entry name" value="INNER MEMBRANE PROTEIN"/>
    <property type="match status" value="1"/>
</dbReference>
<evidence type="ECO:0000256" key="3">
    <source>
        <dbReference type="ARBA" id="ARBA00022519"/>
    </source>
</evidence>
<dbReference type="EMBL" id="CP028519">
    <property type="protein sequence ID" value="AVY95219.1"/>
    <property type="molecule type" value="Genomic_DNA"/>
</dbReference>
<evidence type="ECO:0000256" key="8">
    <source>
        <dbReference type="SAM" id="Phobius"/>
    </source>
</evidence>
<reference evidence="11 12" key="1">
    <citation type="submission" date="2018-04" db="EMBL/GenBank/DDBJ databases">
        <title>Denitrifier Microvirgula.</title>
        <authorList>
            <person name="Anderson E."/>
            <person name="Jang J."/>
            <person name="Ishii S."/>
        </authorList>
    </citation>
    <scope>NUCLEOTIDE SEQUENCE [LARGE SCALE GENOMIC DNA]</scope>
    <source>
        <strain evidence="11 12">BE2.4</strain>
    </source>
</reference>
<dbReference type="GO" id="GO:0009244">
    <property type="term" value="P:lipopolysaccharide core region biosynthetic process"/>
    <property type="evidence" value="ECO:0007669"/>
    <property type="project" value="TreeGrafter"/>
</dbReference>
<keyword evidence="5 8" id="KW-0812">Transmembrane</keyword>
<keyword evidence="4 11" id="KW-0808">Transferase</keyword>
<dbReference type="InterPro" id="IPR017850">
    <property type="entry name" value="Alkaline_phosphatase_core_sf"/>
</dbReference>
<evidence type="ECO:0000256" key="5">
    <source>
        <dbReference type="ARBA" id="ARBA00022692"/>
    </source>
</evidence>
<dbReference type="Pfam" id="PF08019">
    <property type="entry name" value="EptA_B_N"/>
    <property type="match status" value="1"/>
</dbReference>
<dbReference type="AlphaFoldDB" id="A0A2S0PCW0"/>
<name>A0A2S0PCW0_9NEIS</name>
<dbReference type="Proteomes" id="UP000244173">
    <property type="component" value="Chromosome"/>
</dbReference>
<dbReference type="SUPFAM" id="SSF53649">
    <property type="entry name" value="Alkaline phosphatase-like"/>
    <property type="match status" value="1"/>
</dbReference>
<dbReference type="CDD" id="cd16017">
    <property type="entry name" value="LptA"/>
    <property type="match status" value="1"/>
</dbReference>
<dbReference type="InterPro" id="IPR058130">
    <property type="entry name" value="PEA_transf_C"/>
</dbReference>
<feature type="transmembrane region" description="Helical" evidence="8">
    <location>
        <begin position="89"/>
        <end position="110"/>
    </location>
</feature>
<keyword evidence="12" id="KW-1185">Reference proteome</keyword>
<evidence type="ECO:0000256" key="4">
    <source>
        <dbReference type="ARBA" id="ARBA00022679"/>
    </source>
</evidence>
<dbReference type="InterPro" id="IPR000917">
    <property type="entry name" value="Sulfatase_N"/>
</dbReference>
<evidence type="ECO:0000259" key="9">
    <source>
        <dbReference type="Pfam" id="PF00884"/>
    </source>
</evidence>
<dbReference type="STRING" id="1122240.GCA_000620105_02043"/>